<evidence type="ECO:0000313" key="2">
    <source>
        <dbReference type="Proteomes" id="UP000265520"/>
    </source>
</evidence>
<accession>A0A392RIR3</accession>
<feature type="non-terminal residue" evidence="1">
    <location>
        <position position="1"/>
    </location>
</feature>
<dbReference type="EMBL" id="LXQA010228370">
    <property type="protein sequence ID" value="MCI35914.1"/>
    <property type="molecule type" value="Genomic_DNA"/>
</dbReference>
<organism evidence="1 2">
    <name type="scientific">Trifolium medium</name>
    <dbReference type="NCBI Taxonomy" id="97028"/>
    <lineage>
        <taxon>Eukaryota</taxon>
        <taxon>Viridiplantae</taxon>
        <taxon>Streptophyta</taxon>
        <taxon>Embryophyta</taxon>
        <taxon>Tracheophyta</taxon>
        <taxon>Spermatophyta</taxon>
        <taxon>Magnoliopsida</taxon>
        <taxon>eudicotyledons</taxon>
        <taxon>Gunneridae</taxon>
        <taxon>Pentapetalae</taxon>
        <taxon>rosids</taxon>
        <taxon>fabids</taxon>
        <taxon>Fabales</taxon>
        <taxon>Fabaceae</taxon>
        <taxon>Papilionoideae</taxon>
        <taxon>50 kb inversion clade</taxon>
        <taxon>NPAAA clade</taxon>
        <taxon>Hologalegina</taxon>
        <taxon>IRL clade</taxon>
        <taxon>Trifolieae</taxon>
        <taxon>Trifolium</taxon>
    </lineage>
</organism>
<keyword evidence="2" id="KW-1185">Reference proteome</keyword>
<sequence>VEMTLIQFVPWVLTVVRYSGYLSWVSGSLRDGGIDKMARFDRDGGKARWCAAMCGKE</sequence>
<comment type="caution">
    <text evidence="1">The sequence shown here is derived from an EMBL/GenBank/DDBJ whole genome shotgun (WGS) entry which is preliminary data.</text>
</comment>
<evidence type="ECO:0000313" key="1">
    <source>
        <dbReference type="EMBL" id="MCI35914.1"/>
    </source>
</evidence>
<proteinExistence type="predicted"/>
<dbReference type="Proteomes" id="UP000265520">
    <property type="component" value="Unassembled WGS sequence"/>
</dbReference>
<dbReference type="AlphaFoldDB" id="A0A392RIR3"/>
<name>A0A392RIR3_9FABA</name>
<reference evidence="1 2" key="1">
    <citation type="journal article" date="2018" name="Front. Plant Sci.">
        <title>Red Clover (Trifolium pratense) and Zigzag Clover (T. medium) - A Picture of Genomic Similarities and Differences.</title>
        <authorList>
            <person name="Dluhosova J."/>
            <person name="Istvanek J."/>
            <person name="Nedelnik J."/>
            <person name="Repkova J."/>
        </authorList>
    </citation>
    <scope>NUCLEOTIDE SEQUENCE [LARGE SCALE GENOMIC DNA]</scope>
    <source>
        <strain evidence="2">cv. 10/8</strain>
        <tissue evidence="1">Leaf</tissue>
    </source>
</reference>
<protein>
    <submittedName>
        <fullName evidence="1">Uncharacterized protein</fullName>
    </submittedName>
</protein>